<dbReference type="SUPFAM" id="SSF110997">
    <property type="entry name" value="Sporulation related repeat"/>
    <property type="match status" value="1"/>
</dbReference>
<evidence type="ECO:0000313" key="5">
    <source>
        <dbReference type="Proteomes" id="UP000955338"/>
    </source>
</evidence>
<dbReference type="Gene3D" id="3.30.70.1070">
    <property type="entry name" value="Sporulation related repeat"/>
    <property type="match status" value="1"/>
</dbReference>
<dbReference type="AlphaFoldDB" id="A0A8E3MDV0"/>
<dbReference type="EMBL" id="CP022011">
    <property type="protein sequence ID" value="QDJ15196.1"/>
    <property type="molecule type" value="Genomic_DNA"/>
</dbReference>
<feature type="domain" description="SPOR" evidence="3">
    <location>
        <begin position="134"/>
        <end position="207"/>
    </location>
</feature>
<dbReference type="Pfam" id="PF05036">
    <property type="entry name" value="SPOR"/>
    <property type="match status" value="1"/>
</dbReference>
<dbReference type="Proteomes" id="UP000955338">
    <property type="component" value="Chromosome"/>
</dbReference>
<dbReference type="InterPro" id="IPR052521">
    <property type="entry name" value="Cell_div_SPOR-domain"/>
</dbReference>
<dbReference type="GO" id="GO:0042834">
    <property type="term" value="F:peptidoglycan binding"/>
    <property type="evidence" value="ECO:0007669"/>
    <property type="project" value="InterPro"/>
</dbReference>
<organism evidence="4 5">
    <name type="scientific">Mergibacter septicus</name>
    <dbReference type="NCBI Taxonomy" id="221402"/>
    <lineage>
        <taxon>Bacteria</taxon>
        <taxon>Pseudomonadati</taxon>
        <taxon>Pseudomonadota</taxon>
        <taxon>Gammaproteobacteria</taxon>
        <taxon>Pasteurellales</taxon>
        <taxon>Pasteurellaceae</taxon>
        <taxon>Mergibacter</taxon>
    </lineage>
</organism>
<reference evidence="4" key="1">
    <citation type="submission" date="2017-06" db="EMBL/GenBank/DDBJ databases">
        <title>Genome sequencing of pathogenic and non-pathogenic strains within Bisgaard taxon 40.</title>
        <authorList>
            <person name="Ladner J.T."/>
            <person name="Lovett S.P."/>
            <person name="Koroleva G."/>
            <person name="Lorch J.M."/>
        </authorList>
    </citation>
    <scope>NUCLEOTIDE SEQUENCE</scope>
    <source>
        <strain evidence="4">27576-1-I1</strain>
    </source>
</reference>
<gene>
    <name evidence="4" type="ORF">CEP48_07010</name>
</gene>
<dbReference type="PROSITE" id="PS51724">
    <property type="entry name" value="SPOR"/>
    <property type="match status" value="1"/>
</dbReference>
<name>A0A8E3MDV0_9PAST</name>
<feature type="transmembrane region" description="Helical" evidence="2">
    <location>
        <begin position="31"/>
        <end position="50"/>
    </location>
</feature>
<feature type="compositionally biased region" description="Basic residues" evidence="1">
    <location>
        <begin position="11"/>
        <end position="23"/>
    </location>
</feature>
<dbReference type="InterPro" id="IPR036680">
    <property type="entry name" value="SPOR-like_sf"/>
</dbReference>
<evidence type="ECO:0000256" key="1">
    <source>
        <dbReference type="SAM" id="MobiDB-lite"/>
    </source>
</evidence>
<keyword evidence="5" id="KW-1185">Reference proteome</keyword>
<evidence type="ECO:0000256" key="2">
    <source>
        <dbReference type="SAM" id="Phobius"/>
    </source>
</evidence>
<keyword evidence="2" id="KW-0472">Membrane</keyword>
<dbReference type="InterPro" id="IPR007730">
    <property type="entry name" value="SPOR-like_dom"/>
</dbReference>
<keyword evidence="2" id="KW-0812">Transmembrane</keyword>
<keyword evidence="2" id="KW-1133">Transmembrane helix</keyword>
<dbReference type="RefSeq" id="WP_265490430.1">
    <property type="nucleotide sequence ID" value="NZ_CP022010.1"/>
</dbReference>
<dbReference type="PANTHER" id="PTHR38687">
    <property type="entry name" value="CELL DIVISION PROTEIN DEDD-RELATED"/>
    <property type="match status" value="1"/>
</dbReference>
<proteinExistence type="predicted"/>
<dbReference type="PANTHER" id="PTHR38687:SF2">
    <property type="entry name" value="CELL DIVISION PROTEIN FTSN"/>
    <property type="match status" value="1"/>
</dbReference>
<accession>A0A8E3MDV0</accession>
<protein>
    <recommendedName>
        <fullName evidence="3">SPOR domain-containing protein</fullName>
    </recommendedName>
</protein>
<sequence length="207" mass="23821">MAKKDYVNRRPAPKKKKKGRKSHTKANSNHLWCYLFLFFFIIIIGIIVWGKFHTTTSQRTEVIPAKPEHSKVELPSRPEIEWSYIKQLETREVPIDNTHSLTKNSQLRPEQQKILQQLMQDGGKAFQTEKKTNTQKNVRYTLQCGAFKNKEQAESLQAQLAFNGLVSKVKNSANWYRVFAGPYESKSQAETKQAQVKNLANCVIVGI</sequence>
<evidence type="ECO:0000259" key="3">
    <source>
        <dbReference type="PROSITE" id="PS51724"/>
    </source>
</evidence>
<feature type="region of interest" description="Disordered" evidence="1">
    <location>
        <begin position="1"/>
        <end position="23"/>
    </location>
</feature>
<evidence type="ECO:0000313" key="4">
    <source>
        <dbReference type="EMBL" id="QDJ15196.1"/>
    </source>
</evidence>